<evidence type="ECO:0000256" key="10">
    <source>
        <dbReference type="ARBA" id="ARBA00023180"/>
    </source>
</evidence>
<sequence>MHACDLLCEVVLIIKLMVRGWGSKKFDAVAGDVTMLAERLQYVDFTLPYTESGVFMLVRQEKDKKSSTWIFLKPLTVELWLASFGGFILTGFVVWVIEYRSGNEHFQGSLRKMVSNVLYFTFSTLVFAQREDLKSSLTKAVVIIWVFVVLILASSYTASLSSRLTVERLLPAVVDMDQLIKSGDRVGYGARSYLQGLLKRSFGESRLVPLAGPDEYAAALSNGTVAAVFHE</sequence>
<dbReference type="Proteomes" id="UP000652761">
    <property type="component" value="Unassembled WGS sequence"/>
</dbReference>
<evidence type="ECO:0000256" key="3">
    <source>
        <dbReference type="ARBA" id="ARBA00022448"/>
    </source>
</evidence>
<keyword evidence="4 13" id="KW-0812">Transmembrane</keyword>
<keyword evidence="9" id="KW-0675">Receptor</keyword>
<dbReference type="Gene3D" id="1.10.287.70">
    <property type="match status" value="1"/>
</dbReference>
<keyword evidence="7" id="KW-0406">Ion transport</keyword>
<dbReference type="InterPro" id="IPR015683">
    <property type="entry name" value="Ionotropic_Glu_rcpt"/>
</dbReference>
<evidence type="ECO:0000256" key="5">
    <source>
        <dbReference type="ARBA" id="ARBA00022729"/>
    </source>
</evidence>
<keyword evidence="12" id="KW-0407">Ion channel</keyword>
<proteinExistence type="inferred from homology"/>
<dbReference type="PANTHER" id="PTHR18966">
    <property type="entry name" value="IONOTROPIC GLUTAMATE RECEPTOR"/>
    <property type="match status" value="1"/>
</dbReference>
<dbReference type="GO" id="GO:0016020">
    <property type="term" value="C:membrane"/>
    <property type="evidence" value="ECO:0007669"/>
    <property type="project" value="UniProtKB-SubCell"/>
</dbReference>
<keyword evidence="6 13" id="KW-1133">Transmembrane helix</keyword>
<gene>
    <name evidence="15" type="ORF">Taro_056937</name>
</gene>
<dbReference type="InterPro" id="IPR001320">
    <property type="entry name" value="Iontro_rcpt_C"/>
</dbReference>
<evidence type="ECO:0000256" key="6">
    <source>
        <dbReference type="ARBA" id="ARBA00022989"/>
    </source>
</evidence>
<dbReference type="Gene3D" id="3.40.190.10">
    <property type="entry name" value="Periplasmic binding protein-like II"/>
    <property type="match status" value="1"/>
</dbReference>
<keyword evidence="16" id="KW-1185">Reference proteome</keyword>
<evidence type="ECO:0000256" key="4">
    <source>
        <dbReference type="ARBA" id="ARBA00022692"/>
    </source>
</evidence>
<keyword evidence="11" id="KW-1071">Ligand-gated ion channel</keyword>
<comment type="similarity">
    <text evidence="2">Belongs to the glutamate-gated ion channel (TC 1.A.10.1) family.</text>
</comment>
<feature type="domain" description="Ionotropic glutamate receptor C-terminal" evidence="14">
    <location>
        <begin position="77"/>
        <end position="182"/>
    </location>
</feature>
<evidence type="ECO:0000256" key="1">
    <source>
        <dbReference type="ARBA" id="ARBA00004141"/>
    </source>
</evidence>
<dbReference type="GO" id="GO:0015276">
    <property type="term" value="F:ligand-gated monoatomic ion channel activity"/>
    <property type="evidence" value="ECO:0007669"/>
    <property type="project" value="InterPro"/>
</dbReference>
<keyword evidence="8 13" id="KW-0472">Membrane</keyword>
<evidence type="ECO:0000256" key="9">
    <source>
        <dbReference type="ARBA" id="ARBA00023170"/>
    </source>
</evidence>
<dbReference type="AlphaFoldDB" id="A0A843XYW1"/>
<reference evidence="15" key="1">
    <citation type="submission" date="2017-07" db="EMBL/GenBank/DDBJ databases">
        <title>Taro Niue Genome Assembly and Annotation.</title>
        <authorList>
            <person name="Atibalentja N."/>
            <person name="Keating K."/>
            <person name="Fields C.J."/>
        </authorList>
    </citation>
    <scope>NUCLEOTIDE SEQUENCE</scope>
    <source>
        <strain evidence="15">Niue_2</strain>
        <tissue evidence="15">Leaf</tissue>
    </source>
</reference>
<protein>
    <recommendedName>
        <fullName evidence="14">Ionotropic glutamate receptor C-terminal domain-containing protein</fullName>
    </recommendedName>
</protein>
<evidence type="ECO:0000256" key="12">
    <source>
        <dbReference type="ARBA" id="ARBA00023303"/>
    </source>
</evidence>
<dbReference type="Pfam" id="PF00060">
    <property type="entry name" value="Lig_chan"/>
    <property type="match status" value="1"/>
</dbReference>
<comment type="caution">
    <text evidence="15">The sequence shown here is derived from an EMBL/GenBank/DDBJ whole genome shotgun (WGS) entry which is preliminary data.</text>
</comment>
<evidence type="ECO:0000259" key="14">
    <source>
        <dbReference type="Pfam" id="PF00060"/>
    </source>
</evidence>
<evidence type="ECO:0000256" key="13">
    <source>
        <dbReference type="SAM" id="Phobius"/>
    </source>
</evidence>
<keyword evidence="3" id="KW-0813">Transport</keyword>
<keyword evidence="5" id="KW-0732">Signal</keyword>
<comment type="subcellular location">
    <subcellularLocation>
        <location evidence="1">Membrane</location>
        <topology evidence="1">Multi-pass membrane protein</topology>
    </subcellularLocation>
</comment>
<dbReference type="OrthoDB" id="784410at2759"/>
<feature type="non-terminal residue" evidence="15">
    <location>
        <position position="1"/>
    </location>
</feature>
<evidence type="ECO:0000256" key="2">
    <source>
        <dbReference type="ARBA" id="ARBA00008685"/>
    </source>
</evidence>
<dbReference type="SUPFAM" id="SSF53850">
    <property type="entry name" value="Periplasmic binding protein-like II"/>
    <property type="match status" value="1"/>
</dbReference>
<accession>A0A843XYW1</accession>
<feature type="transmembrane region" description="Helical" evidence="13">
    <location>
        <begin position="79"/>
        <end position="97"/>
    </location>
</feature>
<evidence type="ECO:0000256" key="7">
    <source>
        <dbReference type="ARBA" id="ARBA00023065"/>
    </source>
</evidence>
<organism evidence="15 16">
    <name type="scientific">Colocasia esculenta</name>
    <name type="common">Wild taro</name>
    <name type="synonym">Arum esculentum</name>
    <dbReference type="NCBI Taxonomy" id="4460"/>
    <lineage>
        <taxon>Eukaryota</taxon>
        <taxon>Viridiplantae</taxon>
        <taxon>Streptophyta</taxon>
        <taxon>Embryophyta</taxon>
        <taxon>Tracheophyta</taxon>
        <taxon>Spermatophyta</taxon>
        <taxon>Magnoliopsida</taxon>
        <taxon>Liliopsida</taxon>
        <taxon>Araceae</taxon>
        <taxon>Aroideae</taxon>
        <taxon>Colocasieae</taxon>
        <taxon>Colocasia</taxon>
    </lineage>
</organism>
<name>A0A843XYW1_COLES</name>
<evidence type="ECO:0000256" key="8">
    <source>
        <dbReference type="ARBA" id="ARBA00023136"/>
    </source>
</evidence>
<feature type="transmembrane region" description="Helical" evidence="13">
    <location>
        <begin position="140"/>
        <end position="158"/>
    </location>
</feature>
<evidence type="ECO:0000256" key="11">
    <source>
        <dbReference type="ARBA" id="ARBA00023286"/>
    </source>
</evidence>
<dbReference type="EMBL" id="NMUH01018349">
    <property type="protein sequence ID" value="MQM23867.1"/>
    <property type="molecule type" value="Genomic_DNA"/>
</dbReference>
<evidence type="ECO:0000313" key="15">
    <source>
        <dbReference type="EMBL" id="MQM23867.1"/>
    </source>
</evidence>
<evidence type="ECO:0000313" key="16">
    <source>
        <dbReference type="Proteomes" id="UP000652761"/>
    </source>
</evidence>
<dbReference type="FunFam" id="1.10.287.70:FF:000037">
    <property type="entry name" value="Glutamate receptor"/>
    <property type="match status" value="1"/>
</dbReference>
<keyword evidence="10" id="KW-0325">Glycoprotein</keyword>